<dbReference type="Proteomes" id="UP000029389">
    <property type="component" value="Unassembled WGS sequence"/>
</dbReference>
<sequence length="43" mass="5062">MNLEKELEIILHCKKLISKAFSIWGGEQIEFIQKGKLRNNFTI</sequence>
<evidence type="ECO:0000313" key="1">
    <source>
        <dbReference type="EMBL" id="KFM95044.1"/>
    </source>
</evidence>
<accession>A0A090Y9C3</accession>
<comment type="caution">
    <text evidence="1">The sequence shown here is derived from an EMBL/GenBank/DDBJ whole genome shotgun (WGS) entry which is preliminary data.</text>
</comment>
<protein>
    <submittedName>
        <fullName evidence="1">Uncharacterized protein</fullName>
    </submittedName>
</protein>
<proteinExistence type="predicted"/>
<dbReference type="PATRIC" id="fig|1405.8.peg.5855"/>
<dbReference type="EMBL" id="JMQC01000011">
    <property type="protein sequence ID" value="KFM95044.1"/>
    <property type="molecule type" value="Genomic_DNA"/>
</dbReference>
<dbReference type="AlphaFoldDB" id="A0A090Y9C3"/>
<evidence type="ECO:0000313" key="2">
    <source>
        <dbReference type="Proteomes" id="UP000029389"/>
    </source>
</evidence>
<reference evidence="1 2" key="1">
    <citation type="submission" date="2014-04" db="EMBL/GenBank/DDBJ databases">
        <authorList>
            <person name="Bishop-Lilly K.A."/>
            <person name="Broomall S.M."/>
            <person name="Chain P.S."/>
            <person name="Chertkov O."/>
            <person name="Coyne S.R."/>
            <person name="Daligault H.E."/>
            <person name="Davenport K.W."/>
            <person name="Erkkila T."/>
            <person name="Frey K.G."/>
            <person name="Gibbons H.S."/>
            <person name="Gu W."/>
            <person name="Jaissle J."/>
            <person name="Johnson S.L."/>
            <person name="Koroleva G.I."/>
            <person name="Ladner J.T."/>
            <person name="Lo C.-C."/>
            <person name="Minogue T.D."/>
            <person name="Munk C."/>
            <person name="Palacios G.F."/>
            <person name="Redden C.L."/>
            <person name="Rosenzweig C.N."/>
            <person name="Scholz M.B."/>
            <person name="Teshima H."/>
            <person name="Xu Y."/>
        </authorList>
    </citation>
    <scope>NUCLEOTIDE SEQUENCE [LARGE SCALE GENOMIC DNA]</scope>
    <source>
        <strain evidence="1 2">BHP</strain>
    </source>
</reference>
<organism evidence="1 2">
    <name type="scientific">Bacillus clarus</name>
    <dbReference type="NCBI Taxonomy" id="2338372"/>
    <lineage>
        <taxon>Bacteria</taxon>
        <taxon>Bacillati</taxon>
        <taxon>Bacillota</taxon>
        <taxon>Bacilli</taxon>
        <taxon>Bacillales</taxon>
        <taxon>Bacillaceae</taxon>
        <taxon>Bacillus</taxon>
        <taxon>Bacillus cereus group</taxon>
    </lineage>
</organism>
<name>A0A090Y9C3_9BACI</name>
<gene>
    <name evidence="1" type="ORF">DJ93_5661</name>
</gene>